<dbReference type="SUPFAM" id="SSF49785">
    <property type="entry name" value="Galactose-binding domain-like"/>
    <property type="match status" value="1"/>
</dbReference>
<dbReference type="GO" id="GO:0005739">
    <property type="term" value="C:mitochondrion"/>
    <property type="evidence" value="ECO:0007669"/>
    <property type="project" value="UniProtKB-SubCell"/>
</dbReference>
<feature type="domain" description="NADH:ubiquinone oxidoreductase intermediate-associated protein 30" evidence="6">
    <location>
        <begin position="143"/>
        <end position="316"/>
    </location>
</feature>
<evidence type="ECO:0000256" key="2">
    <source>
        <dbReference type="ARBA" id="ARBA00007884"/>
    </source>
</evidence>
<protein>
    <submittedName>
        <fullName evidence="7">Complex I intermediate-associated protein 30 mitochondrial</fullName>
    </submittedName>
</protein>
<dbReference type="EMBL" id="WIXE01019157">
    <property type="protein sequence ID" value="KAK5970285.1"/>
    <property type="molecule type" value="Genomic_DNA"/>
</dbReference>
<dbReference type="GO" id="GO:0051082">
    <property type="term" value="F:unfolded protein binding"/>
    <property type="evidence" value="ECO:0007669"/>
    <property type="project" value="TreeGrafter"/>
</dbReference>
<proteinExistence type="inferred from homology"/>
<dbReference type="GO" id="GO:0006120">
    <property type="term" value="P:mitochondrial electron transport, NADH to ubiquinone"/>
    <property type="evidence" value="ECO:0007669"/>
    <property type="project" value="TreeGrafter"/>
</dbReference>
<feature type="region of interest" description="Disordered" evidence="5">
    <location>
        <begin position="31"/>
        <end position="53"/>
    </location>
</feature>
<evidence type="ECO:0000256" key="5">
    <source>
        <dbReference type="SAM" id="MobiDB-lite"/>
    </source>
</evidence>
<keyword evidence="8" id="KW-1185">Reference proteome</keyword>
<dbReference type="PANTHER" id="PTHR13194:SF18">
    <property type="entry name" value="COMPLEX I INTERMEDIATE-ASSOCIATED PROTEIN 30, MITOCHONDRIAL"/>
    <property type="match status" value="1"/>
</dbReference>
<evidence type="ECO:0000256" key="3">
    <source>
        <dbReference type="ARBA" id="ARBA00023128"/>
    </source>
</evidence>
<feature type="compositionally biased region" description="Polar residues" evidence="5">
    <location>
        <begin position="31"/>
        <end position="44"/>
    </location>
</feature>
<dbReference type="InterPro" id="IPR013857">
    <property type="entry name" value="NADH-UbQ_OxRdtase-assoc_prot30"/>
</dbReference>
<gene>
    <name evidence="7" type="ORF">GCK32_007476</name>
</gene>
<dbReference type="AlphaFoldDB" id="A0AAN8FIJ7"/>
<evidence type="ECO:0000313" key="7">
    <source>
        <dbReference type="EMBL" id="KAK5970285.1"/>
    </source>
</evidence>
<comment type="subcellular location">
    <subcellularLocation>
        <location evidence="1">Mitochondrion</location>
    </subcellularLocation>
</comment>
<dbReference type="GO" id="GO:0032981">
    <property type="term" value="P:mitochondrial respiratory chain complex I assembly"/>
    <property type="evidence" value="ECO:0007669"/>
    <property type="project" value="TreeGrafter"/>
</dbReference>
<evidence type="ECO:0000256" key="4">
    <source>
        <dbReference type="ARBA" id="ARBA00023186"/>
    </source>
</evidence>
<keyword evidence="3" id="KW-0496">Mitochondrion</keyword>
<keyword evidence="4" id="KW-0143">Chaperone</keyword>
<accession>A0AAN8FIJ7</accession>
<organism evidence="7 8">
    <name type="scientific">Trichostrongylus colubriformis</name>
    <name type="common">Black scour worm</name>
    <dbReference type="NCBI Taxonomy" id="6319"/>
    <lineage>
        <taxon>Eukaryota</taxon>
        <taxon>Metazoa</taxon>
        <taxon>Ecdysozoa</taxon>
        <taxon>Nematoda</taxon>
        <taxon>Chromadorea</taxon>
        <taxon>Rhabditida</taxon>
        <taxon>Rhabditina</taxon>
        <taxon>Rhabditomorpha</taxon>
        <taxon>Strongyloidea</taxon>
        <taxon>Trichostrongylidae</taxon>
        <taxon>Trichostrongylus</taxon>
    </lineage>
</organism>
<reference evidence="7 8" key="1">
    <citation type="submission" date="2019-10" db="EMBL/GenBank/DDBJ databases">
        <title>Assembly and Annotation for the nematode Trichostrongylus colubriformis.</title>
        <authorList>
            <person name="Martin J."/>
        </authorList>
    </citation>
    <scope>NUCLEOTIDE SEQUENCE [LARGE SCALE GENOMIC DNA]</scope>
    <source>
        <strain evidence="7">G859</strain>
        <tissue evidence="7">Whole worm</tissue>
    </source>
</reference>
<dbReference type="Proteomes" id="UP001331761">
    <property type="component" value="Unassembled WGS sequence"/>
</dbReference>
<dbReference type="InterPro" id="IPR039131">
    <property type="entry name" value="NDUFAF1"/>
</dbReference>
<comment type="similarity">
    <text evidence="2">Belongs to the CIA30 family.</text>
</comment>
<dbReference type="InterPro" id="IPR008979">
    <property type="entry name" value="Galactose-bd-like_sf"/>
</dbReference>
<comment type="caution">
    <text evidence="7">The sequence shown here is derived from an EMBL/GenBank/DDBJ whole genome shotgun (WGS) entry which is preliminary data.</text>
</comment>
<evidence type="ECO:0000259" key="6">
    <source>
        <dbReference type="Pfam" id="PF08547"/>
    </source>
</evidence>
<sequence length="346" mass="39988">MLLSRCHQRIQPLEVFNQSARFLSTTRTHQCKASTSKEGSSVMGTRSDMKVSDVKSTLGQKAKSAIFSGRDVPMNTNFANERNIRDYDPEFPLEEIIKDAPRLMKQEAKLLKEELSSTKITFEKKELLEDLGAVRHNEARIEWKFDTPEALSKWFTGCDSDWNEGFSKVQLVPTDNKTVLFKGKISTEIIKDGRIERAGWASMKLHDRKFLNRKKYHADWRNFSHLLIKCRGDGRSYKVMLHAPGAVDMTWGDSYSYPLHTRGGPYWQYEKIPFSKFFLTVSGRIQDKQNKVVVEEVSSIGIVLMDRIDGEFQLELDYIGVYNDHTHLENFAYETYVLPLWNTHGI</sequence>
<evidence type="ECO:0000313" key="8">
    <source>
        <dbReference type="Proteomes" id="UP001331761"/>
    </source>
</evidence>
<dbReference type="PANTHER" id="PTHR13194">
    <property type="entry name" value="COMPLEX I INTERMEDIATE-ASSOCIATED PROTEIN 30"/>
    <property type="match status" value="1"/>
</dbReference>
<name>A0AAN8FIJ7_TRICO</name>
<dbReference type="Pfam" id="PF08547">
    <property type="entry name" value="CIA30"/>
    <property type="match status" value="1"/>
</dbReference>
<evidence type="ECO:0000256" key="1">
    <source>
        <dbReference type="ARBA" id="ARBA00004173"/>
    </source>
</evidence>